<feature type="transmembrane region" description="Helical" evidence="7">
    <location>
        <begin position="148"/>
        <end position="166"/>
    </location>
</feature>
<dbReference type="GO" id="GO:0005737">
    <property type="term" value="C:cytoplasm"/>
    <property type="evidence" value="ECO:0007669"/>
    <property type="project" value="TreeGrafter"/>
</dbReference>
<dbReference type="PANTHER" id="PTHR13325">
    <property type="entry name" value="PROTEASE M50 MEMBRANE-BOUND TRANSCRIPTION FACTOR SITE 2 PROTEASE"/>
    <property type="match status" value="1"/>
</dbReference>
<keyword evidence="10" id="KW-1185">Reference proteome</keyword>
<organism evidence="9 10">
    <name type="scientific">Pigmentiphaga litoralis</name>
    <dbReference type="NCBI Taxonomy" id="516702"/>
    <lineage>
        <taxon>Bacteria</taxon>
        <taxon>Pseudomonadati</taxon>
        <taxon>Pseudomonadota</taxon>
        <taxon>Betaproteobacteria</taxon>
        <taxon>Burkholderiales</taxon>
        <taxon>Alcaligenaceae</taxon>
        <taxon>Pigmentiphaga</taxon>
    </lineage>
</organism>
<feature type="transmembrane region" description="Helical" evidence="7">
    <location>
        <begin position="381"/>
        <end position="404"/>
    </location>
</feature>
<dbReference type="GO" id="GO:0031293">
    <property type="term" value="P:membrane protein intracellular domain proteolysis"/>
    <property type="evidence" value="ECO:0007669"/>
    <property type="project" value="TreeGrafter"/>
</dbReference>
<dbReference type="GO" id="GO:0004222">
    <property type="term" value="F:metalloendopeptidase activity"/>
    <property type="evidence" value="ECO:0007669"/>
    <property type="project" value="InterPro"/>
</dbReference>
<proteinExistence type="inferred from homology"/>
<keyword evidence="9" id="KW-0482">Metalloprotease</keyword>
<evidence type="ECO:0000256" key="2">
    <source>
        <dbReference type="ARBA" id="ARBA00004127"/>
    </source>
</evidence>
<dbReference type="PANTHER" id="PTHR13325:SF3">
    <property type="entry name" value="MEMBRANE-BOUND TRANSCRIPTION FACTOR SITE-2 PROTEASE"/>
    <property type="match status" value="1"/>
</dbReference>
<dbReference type="Proteomes" id="UP000542125">
    <property type="component" value="Unassembled WGS sequence"/>
</dbReference>
<evidence type="ECO:0000256" key="4">
    <source>
        <dbReference type="ARBA" id="ARBA00022692"/>
    </source>
</evidence>
<keyword evidence="9" id="KW-0645">Protease</keyword>
<feature type="transmembrane region" description="Helical" evidence="7">
    <location>
        <begin position="244"/>
        <end position="265"/>
    </location>
</feature>
<dbReference type="GO" id="GO:0016020">
    <property type="term" value="C:membrane"/>
    <property type="evidence" value="ECO:0007669"/>
    <property type="project" value="InterPro"/>
</dbReference>
<dbReference type="Pfam" id="PF02163">
    <property type="entry name" value="Peptidase_M50"/>
    <property type="match status" value="1"/>
</dbReference>
<dbReference type="InterPro" id="IPR008915">
    <property type="entry name" value="Peptidase_M50"/>
</dbReference>
<evidence type="ECO:0000313" key="9">
    <source>
        <dbReference type="EMBL" id="NYE85485.1"/>
    </source>
</evidence>
<comment type="cofactor">
    <cofactor evidence="1">
        <name>Zn(2+)</name>
        <dbReference type="ChEBI" id="CHEBI:29105"/>
    </cofactor>
</comment>
<keyword evidence="4 7" id="KW-0812">Transmembrane</keyword>
<keyword evidence="9" id="KW-0378">Hydrolase</keyword>
<protein>
    <submittedName>
        <fullName evidence="9">Putative peptide zinc metalloprotease protein</fullName>
    </submittedName>
</protein>
<feature type="transmembrane region" description="Helical" evidence="7">
    <location>
        <begin position="416"/>
        <end position="433"/>
    </location>
</feature>
<evidence type="ECO:0000256" key="3">
    <source>
        <dbReference type="ARBA" id="ARBA00007931"/>
    </source>
</evidence>
<gene>
    <name evidence="9" type="ORF">FHW18_004792</name>
</gene>
<feature type="transmembrane region" description="Helical" evidence="7">
    <location>
        <begin position="351"/>
        <end position="375"/>
    </location>
</feature>
<accession>A0A7Y9LQ48</accession>
<feature type="domain" description="Peptidase M50" evidence="8">
    <location>
        <begin position="188"/>
        <end position="263"/>
    </location>
</feature>
<evidence type="ECO:0000259" key="8">
    <source>
        <dbReference type="Pfam" id="PF02163"/>
    </source>
</evidence>
<dbReference type="RefSeq" id="WP_373563457.1">
    <property type="nucleotide sequence ID" value="NZ_JACBYR010000002.1"/>
</dbReference>
<evidence type="ECO:0000256" key="6">
    <source>
        <dbReference type="ARBA" id="ARBA00023136"/>
    </source>
</evidence>
<evidence type="ECO:0000256" key="5">
    <source>
        <dbReference type="ARBA" id="ARBA00022989"/>
    </source>
</evidence>
<comment type="similarity">
    <text evidence="3">Belongs to the peptidase M50B family.</text>
</comment>
<feature type="transmembrane region" description="Helical" evidence="7">
    <location>
        <begin position="178"/>
        <end position="197"/>
    </location>
</feature>
<reference evidence="9 10" key="1">
    <citation type="submission" date="2020-07" db="EMBL/GenBank/DDBJ databases">
        <title>Genomic Encyclopedia of Type Strains, Phase IV (KMG-V): Genome sequencing to study the core and pangenomes of soil and plant-associated prokaryotes.</title>
        <authorList>
            <person name="Whitman W."/>
        </authorList>
    </citation>
    <scope>NUCLEOTIDE SEQUENCE [LARGE SCALE GENOMIC DNA]</scope>
    <source>
        <strain evidence="9 10">SAS40</strain>
    </source>
</reference>
<dbReference type="InterPro" id="IPR001193">
    <property type="entry name" value="MBTPS2"/>
</dbReference>
<dbReference type="GO" id="GO:0012505">
    <property type="term" value="C:endomembrane system"/>
    <property type="evidence" value="ECO:0007669"/>
    <property type="project" value="UniProtKB-SubCell"/>
</dbReference>
<dbReference type="AlphaFoldDB" id="A0A7Y9LQ48"/>
<evidence type="ECO:0000313" key="10">
    <source>
        <dbReference type="Proteomes" id="UP000542125"/>
    </source>
</evidence>
<feature type="transmembrane region" description="Helical" evidence="7">
    <location>
        <begin position="209"/>
        <end position="228"/>
    </location>
</feature>
<evidence type="ECO:0000256" key="1">
    <source>
        <dbReference type="ARBA" id="ARBA00001947"/>
    </source>
</evidence>
<feature type="transmembrane region" description="Helical" evidence="7">
    <location>
        <begin position="271"/>
        <end position="291"/>
    </location>
</feature>
<name>A0A7Y9LQ48_9BURK</name>
<evidence type="ECO:0000256" key="7">
    <source>
        <dbReference type="SAM" id="Phobius"/>
    </source>
</evidence>
<comment type="caution">
    <text evidence="9">The sequence shown here is derived from an EMBL/GenBank/DDBJ whole genome shotgun (WGS) entry which is preliminary data.</text>
</comment>
<keyword evidence="6 7" id="KW-0472">Membrane</keyword>
<dbReference type="EMBL" id="JACBYR010000002">
    <property type="protein sequence ID" value="NYE85485.1"/>
    <property type="molecule type" value="Genomic_DNA"/>
</dbReference>
<keyword evidence="5 7" id="KW-1133">Transmembrane helix</keyword>
<sequence>MTPAEPLPDLRQDLSLLPASDNRDGSPAWMIQDAVANRFYRIGWLEFEMLSRWQPDGDAVLSAVHQETLLRPGKDALDALLAFLRQNYLVRTETARAAEHLASVSATRRQFGLKWLLHHYLYIRIPLVRPDRLLANALPYVSFVYTRTFLFTLLTLGLLGLILASQQWDSFLASVQDSFTPAGVLAYMAALAFAKVLHELGHAFTATRYGVRVAHMGVSLVVMFPMLYTDTSESWKLTNHRQRLAIVSAGMMAEMGLALLATLGWSITEDGVIRSALFFLATTSWILTLGVNASPFMRFDGYFVLSDLLDLPNLHARSSAFGRTFVRRRLLGWDEPAPEVLSPRLQMALTAFALTVWVVRAVVFLGIAVAVYLYFFKALGIFLFLVEICWFIVMPIWSEMKVWARRRSEIRVSRKLIALSVLMIGILFLALPLPHGVRAPGWTHAEKTLAVYAPFPARVSQVRAPGPVAAGDVLLTLESPDTTARGERSDAATATLWAQLRRADATEADAAQRGLLSSRLRQEMAERVSATEEMRRLELIAPFAGTLADLDPLVQSGAWVNPTQALGTLVDAHTWVADAFVSQDALRHLALNDTASVYVGSTFEPLRATVIGIDTTRTLALPDDMLDAAHGGPIRVSTNNKREVQHALYRVRLRLAEPLPHPRTALVDVVIHGQPYAIAADWLRTLGSAIIRESGF</sequence>
<comment type="subcellular location">
    <subcellularLocation>
        <location evidence="2">Endomembrane system</location>
        <topology evidence="2">Multi-pass membrane protein</topology>
    </subcellularLocation>
</comment>